<evidence type="ECO:0008006" key="3">
    <source>
        <dbReference type="Google" id="ProtNLM"/>
    </source>
</evidence>
<evidence type="ECO:0000313" key="1">
    <source>
        <dbReference type="EMBL" id="RJX41326.1"/>
    </source>
</evidence>
<evidence type="ECO:0000313" key="2">
    <source>
        <dbReference type="Proteomes" id="UP000267798"/>
    </source>
</evidence>
<dbReference type="EMBL" id="QXQB01000001">
    <property type="protein sequence ID" value="RJX41326.1"/>
    <property type="molecule type" value="Genomic_DNA"/>
</dbReference>
<dbReference type="RefSeq" id="WP_120107688.1">
    <property type="nucleotide sequence ID" value="NZ_QXQB01000001.1"/>
</dbReference>
<reference evidence="1 2" key="1">
    <citation type="submission" date="2018-09" db="EMBL/GenBank/DDBJ databases">
        <title>Paenibacillus aracenensis nov. sp. isolated from a cave in southern Spain.</title>
        <authorList>
            <person name="Jurado V."/>
            <person name="Gutierrez-Patricio S."/>
            <person name="Gonzalez-Pimentel J.L."/>
            <person name="Miller A.Z."/>
            <person name="Laiz L."/>
            <person name="Saiz-Jimenez C."/>
        </authorList>
    </citation>
    <scope>NUCLEOTIDE SEQUENCE [LARGE SCALE GENOMIC DNA]</scope>
    <source>
        <strain evidence="1 2">JCM 19203</strain>
    </source>
</reference>
<dbReference type="AlphaFoldDB" id="A0A3A6PNM7"/>
<sequence>MAKHVLPIVHPPLYGLLSWAYTLSITSSMPNFNPWFYSNFIQVCCNKNYLEDKQELFFDFYRGGNNELNHNPFLLSSTLDTPMLYEIFKDSLHPFLMKKLQEGVYPVLFLDEYHISYTTAYHAYPFPHHVLIYGYDEDRHIYHTYGFGKDLLLGYHETTFDELEQAFHSIDNYLKNHAIYDQYNYFFTLLPHFVYSLNIRLIYEQLGEYLRSESSNNDQNRYFSPDKEFLAFGIACYDHLIEHFHILSHQPESLVRANPPRQLHLLWEHKKMLRSRAAYLQKENALPQDEGLLLEFLELEELAHQSRNLYAEHVVKGIPGVHERIKYNLERMRDMELELIPKLMEQLKRHQTEPLQPAQRCCTPLA</sequence>
<name>A0A3A6PNM7_9BACL</name>
<dbReference type="Proteomes" id="UP000267798">
    <property type="component" value="Unassembled WGS sequence"/>
</dbReference>
<proteinExistence type="predicted"/>
<protein>
    <recommendedName>
        <fullName evidence="3">Butirosin biosynthesis protein H N-terminal domain-containing protein</fullName>
    </recommendedName>
</protein>
<dbReference type="OrthoDB" id="2624539at2"/>
<comment type="caution">
    <text evidence="1">The sequence shown here is derived from an EMBL/GenBank/DDBJ whole genome shotgun (WGS) entry which is preliminary data.</text>
</comment>
<gene>
    <name evidence="1" type="ORF">D3P09_04910</name>
</gene>
<accession>A0A3A6PNM7</accession>
<organism evidence="1 2">
    <name type="scientific">Paenibacillus pinisoli</name>
    <dbReference type="NCBI Taxonomy" id="1276110"/>
    <lineage>
        <taxon>Bacteria</taxon>
        <taxon>Bacillati</taxon>
        <taxon>Bacillota</taxon>
        <taxon>Bacilli</taxon>
        <taxon>Bacillales</taxon>
        <taxon>Paenibacillaceae</taxon>
        <taxon>Paenibacillus</taxon>
    </lineage>
</organism>
<keyword evidence="2" id="KW-1185">Reference proteome</keyword>